<feature type="transmembrane region" description="Helical" evidence="5">
    <location>
        <begin position="130"/>
        <end position="154"/>
    </location>
</feature>
<evidence type="ECO:0000259" key="6">
    <source>
        <dbReference type="PROSITE" id="PS50850"/>
    </source>
</evidence>
<keyword evidence="3 5" id="KW-1133">Transmembrane helix</keyword>
<dbReference type="PROSITE" id="PS00217">
    <property type="entry name" value="SUGAR_TRANSPORT_2"/>
    <property type="match status" value="1"/>
</dbReference>
<feature type="transmembrane region" description="Helical" evidence="5">
    <location>
        <begin position="480"/>
        <end position="498"/>
    </location>
</feature>
<dbReference type="InterPro" id="IPR036259">
    <property type="entry name" value="MFS_trans_sf"/>
</dbReference>
<feature type="transmembrane region" description="Helical" evidence="5">
    <location>
        <begin position="78"/>
        <end position="100"/>
    </location>
</feature>
<dbReference type="PANTHER" id="PTHR48021:SF39">
    <property type="entry name" value="MAJOR FACILITATOR SUPERFAMILY (MFS) PROFILE DOMAIN-CONTAINING PROTEIN"/>
    <property type="match status" value="1"/>
</dbReference>
<dbReference type="InterPro" id="IPR020846">
    <property type="entry name" value="MFS_dom"/>
</dbReference>
<sequence>MTDQKTTANGKVSSQDAETAEHLEAGKWRRAAPQIIASTVKNLLLMDLGMTIAFSTIVIPVLLDGKDSKGLVFTEENASWFGSIIYACQPTGSVLSGLVLESLGRKYAMMAVNVPHILGWFLLYSAGSHLALYMAAMIMGLGVGFMEAPIITYIGEICEPRLRGTLTSYSNLFVNFGMTSVFVLGTLVDWRHAALICMMLPVLTILALTQVPETPLWLMAQGREEDARKSLQWLRGWVSPQAVQNEVTELKRYAEEAKKKKKIRGYDNPAIVLDENPSNQTSPVKTEKVPETVEVEKPSWMKKMARDAKDFFRPAVLKPFFFIIVFFFISNWTGISSTRPYLIKLIEEFKFPIEPYRASVIFGSIGFCASVMCMATIAWFRKRPIALISVFMCAFSGIGLAFTPSTALSGWACFILFVLLFFFSMYGASGIVWTVMSEIFPYRGRSQASGMAAASSYLITFSATKSFLALKHSLGLHNLFGVYGGISAFGFVFLYFMLPETEGKSLEEIENSLMFFSSLCDLGVFELG</sequence>
<reference evidence="7" key="1">
    <citation type="journal article" date="2014" name="PLoS ONE">
        <title>Transcriptome-Based Identification of ABC Transporters in the Western Tarnished Plant Bug Lygus hesperus.</title>
        <authorList>
            <person name="Hull J.J."/>
            <person name="Chaney K."/>
            <person name="Geib S.M."/>
            <person name="Fabrick J.A."/>
            <person name="Brent C.S."/>
            <person name="Walsh D."/>
            <person name="Lavine L.C."/>
        </authorList>
    </citation>
    <scope>NUCLEOTIDE SEQUENCE</scope>
</reference>
<dbReference type="InterPro" id="IPR005829">
    <property type="entry name" value="Sugar_transporter_CS"/>
</dbReference>
<feature type="transmembrane region" description="Helical" evidence="5">
    <location>
        <begin position="107"/>
        <end position="124"/>
    </location>
</feature>
<evidence type="ECO:0000256" key="3">
    <source>
        <dbReference type="ARBA" id="ARBA00022989"/>
    </source>
</evidence>
<feature type="transmembrane region" description="Helical" evidence="5">
    <location>
        <begin position="166"/>
        <end position="187"/>
    </location>
</feature>
<evidence type="ECO:0000256" key="5">
    <source>
        <dbReference type="SAM" id="Phobius"/>
    </source>
</evidence>
<feature type="transmembrane region" description="Helical" evidence="5">
    <location>
        <begin position="355"/>
        <end position="378"/>
    </location>
</feature>
<reference evidence="8" key="3">
    <citation type="submission" date="2014-09" db="EMBL/GenBank/DDBJ databases">
        <authorList>
            <person name="Magalhaes I.L.F."/>
            <person name="Oliveira U."/>
            <person name="Santos F.R."/>
            <person name="Vidigal T.H.D.A."/>
            <person name="Brescovit A.D."/>
            <person name="Santos A.J."/>
        </authorList>
    </citation>
    <scope>NUCLEOTIDE SEQUENCE</scope>
</reference>
<dbReference type="InterPro" id="IPR005828">
    <property type="entry name" value="MFS_sugar_transport-like"/>
</dbReference>
<dbReference type="InterPro" id="IPR050549">
    <property type="entry name" value="MFS_Trehalose_Transporter"/>
</dbReference>
<keyword evidence="2 5" id="KW-0812">Transmembrane</keyword>
<comment type="subcellular location">
    <subcellularLocation>
        <location evidence="1">Membrane</location>
        <topology evidence="1">Multi-pass membrane protein</topology>
    </subcellularLocation>
</comment>
<gene>
    <name evidence="7" type="primary">Tret1_155</name>
    <name evidence="7" type="ORF">CM83_64795</name>
</gene>
<name>A0A0A9WZP0_LYGHE</name>
<dbReference type="EMBL" id="GBRD01006855">
    <property type="protein sequence ID" value="JAG58966.1"/>
    <property type="molecule type" value="Transcribed_RNA"/>
</dbReference>
<dbReference type="Gene3D" id="1.20.1250.20">
    <property type="entry name" value="MFS general substrate transporter like domains"/>
    <property type="match status" value="1"/>
</dbReference>
<evidence type="ECO:0000313" key="7">
    <source>
        <dbReference type="EMBL" id="JAG11983.1"/>
    </source>
</evidence>
<evidence type="ECO:0000256" key="1">
    <source>
        <dbReference type="ARBA" id="ARBA00004141"/>
    </source>
</evidence>
<feature type="domain" description="Major facilitator superfamily (MFS) profile" evidence="6">
    <location>
        <begin position="35"/>
        <end position="502"/>
    </location>
</feature>
<reference evidence="7" key="2">
    <citation type="submission" date="2014-07" db="EMBL/GenBank/DDBJ databases">
        <authorList>
            <person name="Hull J."/>
        </authorList>
    </citation>
    <scope>NUCLEOTIDE SEQUENCE</scope>
</reference>
<feature type="transmembrane region" description="Helical" evidence="5">
    <location>
        <begin position="311"/>
        <end position="335"/>
    </location>
</feature>
<dbReference type="AlphaFoldDB" id="A0A0A9WZP0"/>
<evidence type="ECO:0000313" key="8">
    <source>
        <dbReference type="EMBL" id="JAG58966.1"/>
    </source>
</evidence>
<feature type="transmembrane region" description="Helical" evidence="5">
    <location>
        <begin position="193"/>
        <end position="211"/>
    </location>
</feature>
<dbReference type="EMBL" id="GBHO01031621">
    <property type="protein sequence ID" value="JAG11983.1"/>
    <property type="molecule type" value="Transcribed_RNA"/>
</dbReference>
<accession>A0A0A9WZP0</accession>
<evidence type="ECO:0000256" key="2">
    <source>
        <dbReference type="ARBA" id="ARBA00022692"/>
    </source>
</evidence>
<dbReference type="GO" id="GO:0016020">
    <property type="term" value="C:membrane"/>
    <property type="evidence" value="ECO:0007669"/>
    <property type="project" value="UniProtKB-SubCell"/>
</dbReference>
<dbReference type="GO" id="GO:0022857">
    <property type="term" value="F:transmembrane transporter activity"/>
    <property type="evidence" value="ECO:0007669"/>
    <property type="project" value="InterPro"/>
</dbReference>
<dbReference type="SUPFAM" id="SSF103473">
    <property type="entry name" value="MFS general substrate transporter"/>
    <property type="match status" value="1"/>
</dbReference>
<keyword evidence="4 5" id="KW-0472">Membrane</keyword>
<feature type="transmembrane region" description="Helical" evidence="5">
    <location>
        <begin position="385"/>
        <end position="402"/>
    </location>
</feature>
<protein>
    <submittedName>
        <fullName evidence="7">Facilitated trehalose transporter Tret1</fullName>
    </submittedName>
</protein>
<dbReference type="PROSITE" id="PS50850">
    <property type="entry name" value="MFS"/>
    <property type="match status" value="1"/>
</dbReference>
<dbReference type="PROSITE" id="PS00216">
    <property type="entry name" value="SUGAR_TRANSPORT_1"/>
    <property type="match status" value="1"/>
</dbReference>
<feature type="transmembrane region" description="Helical" evidence="5">
    <location>
        <begin position="408"/>
        <end position="436"/>
    </location>
</feature>
<dbReference type="Pfam" id="PF00083">
    <property type="entry name" value="Sugar_tr"/>
    <property type="match status" value="1"/>
</dbReference>
<evidence type="ECO:0000256" key="4">
    <source>
        <dbReference type="ARBA" id="ARBA00023136"/>
    </source>
</evidence>
<organism evidence="7">
    <name type="scientific">Lygus hesperus</name>
    <name type="common">Western plant bug</name>
    <dbReference type="NCBI Taxonomy" id="30085"/>
    <lineage>
        <taxon>Eukaryota</taxon>
        <taxon>Metazoa</taxon>
        <taxon>Ecdysozoa</taxon>
        <taxon>Arthropoda</taxon>
        <taxon>Hexapoda</taxon>
        <taxon>Insecta</taxon>
        <taxon>Pterygota</taxon>
        <taxon>Neoptera</taxon>
        <taxon>Paraneoptera</taxon>
        <taxon>Hemiptera</taxon>
        <taxon>Heteroptera</taxon>
        <taxon>Panheteroptera</taxon>
        <taxon>Cimicomorpha</taxon>
        <taxon>Miridae</taxon>
        <taxon>Mirini</taxon>
        <taxon>Lygus</taxon>
    </lineage>
</organism>
<proteinExistence type="predicted"/>
<feature type="transmembrane region" description="Helical" evidence="5">
    <location>
        <begin position="43"/>
        <end position="63"/>
    </location>
</feature>
<dbReference type="PANTHER" id="PTHR48021">
    <property type="match status" value="1"/>
</dbReference>